<dbReference type="SMART" id="SM01244">
    <property type="entry name" value="IRS"/>
    <property type="match status" value="1"/>
</dbReference>
<dbReference type="InterPro" id="IPR002404">
    <property type="entry name" value="IRS_PTB"/>
</dbReference>
<dbReference type="GO" id="GO:0007265">
    <property type="term" value="P:Ras protein signal transduction"/>
    <property type="evidence" value="ECO:0007669"/>
    <property type="project" value="TreeGrafter"/>
</dbReference>
<accession>A0A556TMF1</accession>
<keyword evidence="2" id="KW-0597">Phosphoprotein</keyword>
<protein>
    <submittedName>
        <fullName evidence="5">Docking protein 1</fullName>
    </submittedName>
</protein>
<dbReference type="OrthoDB" id="6243387at2759"/>
<dbReference type="PANTHER" id="PTHR21258:SF46">
    <property type="entry name" value="DOCKING PROTEIN 1"/>
    <property type="match status" value="1"/>
</dbReference>
<reference evidence="5 6" key="1">
    <citation type="journal article" date="2019" name="Genome Biol. Evol.">
        <title>Whole-Genome Sequencing of the Giant Devil Catfish, Bagarius yarrelli.</title>
        <authorList>
            <person name="Jiang W."/>
            <person name="Lv Y."/>
            <person name="Cheng L."/>
            <person name="Yang K."/>
            <person name="Chao B."/>
            <person name="Wang X."/>
            <person name="Li Y."/>
            <person name="Pan X."/>
            <person name="You X."/>
            <person name="Zhang Y."/>
            <person name="Yang J."/>
            <person name="Li J."/>
            <person name="Zhang X."/>
            <person name="Liu S."/>
            <person name="Sun C."/>
            <person name="Yang J."/>
            <person name="Shi Q."/>
        </authorList>
    </citation>
    <scope>NUCLEOTIDE SEQUENCE [LARGE SCALE GENOMIC DNA]</scope>
    <source>
        <strain evidence="5">JWS20170419001</strain>
        <tissue evidence="5">Muscle</tissue>
    </source>
</reference>
<dbReference type="InterPro" id="IPR050996">
    <property type="entry name" value="Docking_Protein_DOK"/>
</dbReference>
<keyword evidence="6" id="KW-1185">Reference proteome</keyword>
<dbReference type="SMART" id="SM00310">
    <property type="entry name" value="PTBI"/>
    <property type="match status" value="1"/>
</dbReference>
<sequence>MDTHVKRGEVHLQHHKYSEKWKRYWLNLYPNNRNGVARLELTETGSERSPVIVRKQPDRKIIRLADCISVVRLPPHAEALPGEHMAAFCVDTDERRLVFAVEKEGCSEWVQKICETAFQKNSNNVPQPILQMEENEIYASREEVFEFPVTVQQSEASVRCSLQGAYWLQVGEDMLMLKDTDSKQRVMEWPYKLLRRYGRDKMIFSIEAGRRCNSGPGTFIFETKQGDEILSFMELAIQQQKSLGVIGGSSAGHSPCSSLPKRPSSGNLLDIHINTDSDSLFSPVGLAGLAESDCIKLISGSTQTTQRHSGESISMPENVYLSPLDAVRLDERMHPQPVRPQVTVSNSPSYCYNENSDPVYSDPVDVIKCTFNPPEYAFATYAKSTEIYQNVSASQSEPVYAEICNFTLYTEQKQDSAVQNEEEPLYSLPEIDKTPEGKDNKQNKQSNVTEEVIYSKVNKPKKSTKPQDPKCNIYKGQEIMSEDLGLI</sequence>
<evidence type="ECO:0000256" key="2">
    <source>
        <dbReference type="ARBA" id="ARBA00022553"/>
    </source>
</evidence>
<dbReference type="GO" id="GO:0007169">
    <property type="term" value="P:cell surface receptor protein tyrosine kinase signaling pathway"/>
    <property type="evidence" value="ECO:0007669"/>
    <property type="project" value="TreeGrafter"/>
</dbReference>
<dbReference type="GO" id="GO:0043410">
    <property type="term" value="P:positive regulation of MAPK cascade"/>
    <property type="evidence" value="ECO:0007669"/>
    <property type="project" value="TreeGrafter"/>
</dbReference>
<evidence type="ECO:0000256" key="1">
    <source>
        <dbReference type="ARBA" id="ARBA00010955"/>
    </source>
</evidence>
<comment type="similarity">
    <text evidence="1">Belongs to the DOK family. Type A subfamily.</text>
</comment>
<proteinExistence type="inferred from homology"/>
<feature type="domain" description="IRS-type PTB" evidence="4">
    <location>
        <begin position="143"/>
        <end position="247"/>
    </location>
</feature>
<dbReference type="InterPro" id="IPR037751">
    <property type="entry name" value="Dok1/2/3_PTB"/>
</dbReference>
<dbReference type="SUPFAM" id="SSF50729">
    <property type="entry name" value="PH domain-like"/>
    <property type="match status" value="2"/>
</dbReference>
<evidence type="ECO:0000259" key="4">
    <source>
        <dbReference type="PROSITE" id="PS51064"/>
    </source>
</evidence>
<dbReference type="InterPro" id="IPR001849">
    <property type="entry name" value="PH_domain"/>
</dbReference>
<feature type="region of interest" description="Disordered" evidence="3">
    <location>
        <begin position="415"/>
        <end position="472"/>
    </location>
</feature>
<dbReference type="AlphaFoldDB" id="A0A556TMF1"/>
<dbReference type="InterPro" id="IPR011993">
    <property type="entry name" value="PH-like_dom_sf"/>
</dbReference>
<dbReference type="Gene3D" id="2.30.29.30">
    <property type="entry name" value="Pleckstrin-homology domain (PH domain)/Phosphotyrosine-binding domain (PTB)"/>
    <property type="match status" value="2"/>
</dbReference>
<name>A0A556TMF1_BAGYA</name>
<evidence type="ECO:0000256" key="3">
    <source>
        <dbReference type="SAM" id="MobiDB-lite"/>
    </source>
</evidence>
<dbReference type="GO" id="GO:0005737">
    <property type="term" value="C:cytoplasm"/>
    <property type="evidence" value="ECO:0007669"/>
    <property type="project" value="TreeGrafter"/>
</dbReference>
<gene>
    <name evidence="5" type="ORF">Baya_1903</name>
</gene>
<dbReference type="Proteomes" id="UP000319801">
    <property type="component" value="Unassembled WGS sequence"/>
</dbReference>
<dbReference type="PROSITE" id="PS51064">
    <property type="entry name" value="IRS_PTB"/>
    <property type="match status" value="1"/>
</dbReference>
<dbReference type="EMBL" id="VCAZ01000006">
    <property type="protein sequence ID" value="TSK22545.1"/>
    <property type="molecule type" value="Genomic_DNA"/>
</dbReference>
<evidence type="ECO:0000313" key="5">
    <source>
        <dbReference type="EMBL" id="TSK22545.1"/>
    </source>
</evidence>
<dbReference type="PANTHER" id="PTHR21258">
    <property type="entry name" value="DOCKING PROTEIN RELATED"/>
    <property type="match status" value="1"/>
</dbReference>
<feature type="compositionally biased region" description="Basic and acidic residues" evidence="3">
    <location>
        <begin position="430"/>
        <end position="442"/>
    </location>
</feature>
<dbReference type="Pfam" id="PF02174">
    <property type="entry name" value="IRS"/>
    <property type="match status" value="1"/>
</dbReference>
<dbReference type="SMART" id="SM00233">
    <property type="entry name" value="PH"/>
    <property type="match status" value="1"/>
</dbReference>
<comment type="caution">
    <text evidence="5">The sequence shown here is derived from an EMBL/GenBank/DDBJ whole genome shotgun (WGS) entry which is preliminary data.</text>
</comment>
<dbReference type="CDD" id="cd01203">
    <property type="entry name" value="PTB_DOK1_DOK2_DOK3"/>
    <property type="match status" value="1"/>
</dbReference>
<organism evidence="5 6">
    <name type="scientific">Bagarius yarrelli</name>
    <name type="common">Goonch</name>
    <name type="synonym">Bagrus yarrelli</name>
    <dbReference type="NCBI Taxonomy" id="175774"/>
    <lineage>
        <taxon>Eukaryota</taxon>
        <taxon>Metazoa</taxon>
        <taxon>Chordata</taxon>
        <taxon>Craniata</taxon>
        <taxon>Vertebrata</taxon>
        <taxon>Euteleostomi</taxon>
        <taxon>Actinopterygii</taxon>
        <taxon>Neopterygii</taxon>
        <taxon>Teleostei</taxon>
        <taxon>Ostariophysi</taxon>
        <taxon>Siluriformes</taxon>
        <taxon>Sisoridae</taxon>
        <taxon>Sisorinae</taxon>
        <taxon>Bagarius</taxon>
    </lineage>
</organism>
<evidence type="ECO:0000313" key="6">
    <source>
        <dbReference type="Proteomes" id="UP000319801"/>
    </source>
</evidence>